<dbReference type="PANTHER" id="PTHR28004:SF8">
    <property type="entry name" value="D-SERINE DEAMINASE"/>
    <property type="match status" value="1"/>
</dbReference>
<dbReference type="GO" id="GO:0016829">
    <property type="term" value="F:lyase activity"/>
    <property type="evidence" value="ECO:0007669"/>
    <property type="project" value="UniProtKB-KW"/>
</dbReference>
<accession>A0A917EQW8</accession>
<dbReference type="Gene3D" id="2.40.37.20">
    <property type="entry name" value="D-serine dehydratase-like domain"/>
    <property type="match status" value="1"/>
</dbReference>
<dbReference type="InterPro" id="IPR029066">
    <property type="entry name" value="PLP-binding_barrel"/>
</dbReference>
<dbReference type="AlphaFoldDB" id="A0A917EQW8"/>
<reference evidence="4" key="1">
    <citation type="journal article" date="2014" name="Int. J. Syst. Evol. Microbiol.">
        <title>Complete genome sequence of Corynebacterium casei LMG S-19264T (=DSM 44701T), isolated from a smear-ripened cheese.</title>
        <authorList>
            <consortium name="US DOE Joint Genome Institute (JGI-PGF)"/>
            <person name="Walter F."/>
            <person name="Albersmeier A."/>
            <person name="Kalinowski J."/>
            <person name="Ruckert C."/>
        </authorList>
    </citation>
    <scope>NUCLEOTIDE SEQUENCE</scope>
    <source>
        <strain evidence="4">CGMCC 1.15388</strain>
    </source>
</reference>
<comment type="similarity">
    <text evidence="1">Belongs to the DSD1 family.</text>
</comment>
<dbReference type="InterPro" id="IPR042208">
    <property type="entry name" value="D-ser_dehydrat-like_sf"/>
</dbReference>
<dbReference type="Proteomes" id="UP000633136">
    <property type="component" value="Unassembled WGS sequence"/>
</dbReference>
<gene>
    <name evidence="4" type="ORF">GCM10011401_22500</name>
</gene>
<organism evidence="4 5">
    <name type="scientific">Nesterenkonia cremea</name>
    <dbReference type="NCBI Taxonomy" id="1882340"/>
    <lineage>
        <taxon>Bacteria</taxon>
        <taxon>Bacillati</taxon>
        <taxon>Actinomycetota</taxon>
        <taxon>Actinomycetes</taxon>
        <taxon>Micrococcales</taxon>
        <taxon>Micrococcaceae</taxon>
        <taxon>Nesterenkonia</taxon>
    </lineage>
</organism>
<keyword evidence="5" id="KW-1185">Reference proteome</keyword>
<sequence length="418" mass="45946">MEENLMYDIRDKVTADRAGIDPLSKSHLGEHLPGDTVEIREQLPTPMLTWDTDSLVSNITEMARWAAEKRVLLAPHGKTTMTPDLWKAQLATGAVGITVANAAQARVAAAHQVPLIIVGNEFLTPPGLRWLRDITAAPGPEVMCWVDSLEAVELMGQALAGTGRPVQVCVELGIPGRRAGVRDDAQISPIVHAIREADGLSFAGFSGFEGVLPKERVDEVRSFLERMGALLERFVQEIETETPVVTAGGGLYFDLVAEVLTPVAQRCGDARVIVRSGAYLLHDHLHYERLTPRVTRGDGPSLTPAAILWTRVLSRPEEDLAILDAGKRDFAYDITLPRPLRVHRADGTVEELAKAEIFDSNDQHGYLRCHGEGLQVGDLVELGQAHPCTIADKWRDILLVTRTSPHQLRWDAVLRTCF</sequence>
<evidence type="ECO:0000256" key="2">
    <source>
        <dbReference type="ARBA" id="ARBA00023239"/>
    </source>
</evidence>
<comment type="caution">
    <text evidence="4">The sequence shown here is derived from an EMBL/GenBank/DDBJ whole genome shotgun (WGS) entry which is preliminary data.</text>
</comment>
<evidence type="ECO:0000256" key="1">
    <source>
        <dbReference type="ARBA" id="ARBA00005323"/>
    </source>
</evidence>
<dbReference type="PANTHER" id="PTHR28004">
    <property type="entry name" value="ZGC:162816-RELATED"/>
    <property type="match status" value="1"/>
</dbReference>
<dbReference type="Gene3D" id="3.20.20.10">
    <property type="entry name" value="Alanine racemase"/>
    <property type="match status" value="1"/>
</dbReference>
<protein>
    <submittedName>
        <fullName evidence="4">Alanine racemase</fullName>
    </submittedName>
</protein>
<dbReference type="Pfam" id="PF14031">
    <property type="entry name" value="D-ser_dehydrat"/>
    <property type="match status" value="1"/>
</dbReference>
<dbReference type="EMBL" id="BMIS01000011">
    <property type="protein sequence ID" value="GGE74765.1"/>
    <property type="molecule type" value="Genomic_DNA"/>
</dbReference>
<evidence type="ECO:0000259" key="3">
    <source>
        <dbReference type="SMART" id="SM01119"/>
    </source>
</evidence>
<dbReference type="InterPro" id="IPR051466">
    <property type="entry name" value="D-amino_acid_metab_enzyme"/>
</dbReference>
<dbReference type="SUPFAM" id="SSF51419">
    <property type="entry name" value="PLP-binding barrel"/>
    <property type="match status" value="1"/>
</dbReference>
<name>A0A917EQW8_9MICC</name>
<dbReference type="SMART" id="SM01119">
    <property type="entry name" value="D-ser_dehydrat"/>
    <property type="match status" value="1"/>
</dbReference>
<proteinExistence type="inferred from homology"/>
<dbReference type="InterPro" id="IPR026956">
    <property type="entry name" value="D-ser_dehydrat-like_dom"/>
</dbReference>
<dbReference type="InterPro" id="IPR001608">
    <property type="entry name" value="Ala_racemase_N"/>
</dbReference>
<keyword evidence="2" id="KW-0456">Lyase</keyword>
<evidence type="ECO:0000313" key="4">
    <source>
        <dbReference type="EMBL" id="GGE74765.1"/>
    </source>
</evidence>
<evidence type="ECO:0000313" key="5">
    <source>
        <dbReference type="Proteomes" id="UP000633136"/>
    </source>
</evidence>
<feature type="domain" description="D-serine dehydratase-like" evidence="3">
    <location>
        <begin position="305"/>
        <end position="401"/>
    </location>
</feature>
<reference evidence="4" key="2">
    <citation type="submission" date="2020-09" db="EMBL/GenBank/DDBJ databases">
        <authorList>
            <person name="Sun Q."/>
            <person name="Zhou Y."/>
        </authorList>
    </citation>
    <scope>NUCLEOTIDE SEQUENCE</scope>
    <source>
        <strain evidence="4">CGMCC 1.15388</strain>
    </source>
</reference>
<dbReference type="Pfam" id="PF01168">
    <property type="entry name" value="Ala_racemase_N"/>
    <property type="match status" value="1"/>
</dbReference>